<evidence type="ECO:0000313" key="1">
    <source>
        <dbReference type="EMBL" id="KIO06456.1"/>
    </source>
</evidence>
<organism evidence="1 2">
    <name type="scientific">Pisolithus tinctorius Marx 270</name>
    <dbReference type="NCBI Taxonomy" id="870435"/>
    <lineage>
        <taxon>Eukaryota</taxon>
        <taxon>Fungi</taxon>
        <taxon>Dikarya</taxon>
        <taxon>Basidiomycota</taxon>
        <taxon>Agaricomycotina</taxon>
        <taxon>Agaricomycetes</taxon>
        <taxon>Agaricomycetidae</taxon>
        <taxon>Boletales</taxon>
        <taxon>Sclerodermatineae</taxon>
        <taxon>Pisolithaceae</taxon>
        <taxon>Pisolithus</taxon>
    </lineage>
</organism>
<protein>
    <submittedName>
        <fullName evidence="1">Uncharacterized protein</fullName>
    </submittedName>
</protein>
<proteinExistence type="predicted"/>
<accession>A0A0C3PE59</accession>
<dbReference type="AlphaFoldDB" id="A0A0C3PE59"/>
<dbReference type="InParanoid" id="A0A0C3PE59"/>
<dbReference type="Proteomes" id="UP000054217">
    <property type="component" value="Unassembled WGS sequence"/>
</dbReference>
<reference evidence="2" key="2">
    <citation type="submission" date="2015-01" db="EMBL/GenBank/DDBJ databases">
        <title>Evolutionary Origins and Diversification of the Mycorrhizal Mutualists.</title>
        <authorList>
            <consortium name="DOE Joint Genome Institute"/>
            <consortium name="Mycorrhizal Genomics Consortium"/>
            <person name="Kohler A."/>
            <person name="Kuo A."/>
            <person name="Nagy L.G."/>
            <person name="Floudas D."/>
            <person name="Copeland A."/>
            <person name="Barry K.W."/>
            <person name="Cichocki N."/>
            <person name="Veneault-Fourrey C."/>
            <person name="LaButti K."/>
            <person name="Lindquist E.A."/>
            <person name="Lipzen A."/>
            <person name="Lundell T."/>
            <person name="Morin E."/>
            <person name="Murat C."/>
            <person name="Riley R."/>
            <person name="Ohm R."/>
            <person name="Sun H."/>
            <person name="Tunlid A."/>
            <person name="Henrissat B."/>
            <person name="Grigoriev I.V."/>
            <person name="Hibbett D.S."/>
            <person name="Martin F."/>
        </authorList>
    </citation>
    <scope>NUCLEOTIDE SEQUENCE [LARGE SCALE GENOMIC DNA]</scope>
    <source>
        <strain evidence="2">Marx 270</strain>
    </source>
</reference>
<keyword evidence="2" id="KW-1185">Reference proteome</keyword>
<name>A0A0C3PE59_PISTI</name>
<sequence>MDRIEALILQGLRRVNNVLLSLCEEVMPASVTGVSGLTLLQSHITQLSTTSLDPFTEDLKKGVESRVMPDPLWSDYLHAE</sequence>
<evidence type="ECO:0000313" key="2">
    <source>
        <dbReference type="Proteomes" id="UP000054217"/>
    </source>
</evidence>
<gene>
    <name evidence="1" type="ORF">M404DRAFT_483189</name>
</gene>
<reference evidence="1 2" key="1">
    <citation type="submission" date="2014-04" db="EMBL/GenBank/DDBJ databases">
        <authorList>
            <consortium name="DOE Joint Genome Institute"/>
            <person name="Kuo A."/>
            <person name="Kohler A."/>
            <person name="Costa M.D."/>
            <person name="Nagy L.G."/>
            <person name="Floudas D."/>
            <person name="Copeland A."/>
            <person name="Barry K.W."/>
            <person name="Cichocki N."/>
            <person name="Veneault-Fourrey C."/>
            <person name="LaButti K."/>
            <person name="Lindquist E.A."/>
            <person name="Lipzen A."/>
            <person name="Lundell T."/>
            <person name="Morin E."/>
            <person name="Murat C."/>
            <person name="Sun H."/>
            <person name="Tunlid A."/>
            <person name="Henrissat B."/>
            <person name="Grigoriev I.V."/>
            <person name="Hibbett D.S."/>
            <person name="Martin F."/>
            <person name="Nordberg H.P."/>
            <person name="Cantor M.N."/>
            <person name="Hua S.X."/>
        </authorList>
    </citation>
    <scope>NUCLEOTIDE SEQUENCE [LARGE SCALE GENOMIC DNA]</scope>
    <source>
        <strain evidence="1 2">Marx 270</strain>
    </source>
</reference>
<dbReference type="EMBL" id="KN831963">
    <property type="protein sequence ID" value="KIO06456.1"/>
    <property type="molecule type" value="Genomic_DNA"/>
</dbReference>
<dbReference type="HOGENOM" id="CLU_2590706_0_0_1"/>